<name>A0A1I0QR79_9BACT</name>
<keyword evidence="2" id="KW-1185">Reference proteome</keyword>
<evidence type="ECO:0000313" key="2">
    <source>
        <dbReference type="Proteomes" id="UP000199310"/>
    </source>
</evidence>
<gene>
    <name evidence="1" type="ORF">SAMN04488122_1682</name>
</gene>
<dbReference type="EMBL" id="FOJG01000001">
    <property type="protein sequence ID" value="SEW30082.1"/>
    <property type="molecule type" value="Genomic_DNA"/>
</dbReference>
<dbReference type="Proteomes" id="UP000199310">
    <property type="component" value="Unassembled WGS sequence"/>
</dbReference>
<organism evidence="1 2">
    <name type="scientific">Chitinophaga arvensicola</name>
    <dbReference type="NCBI Taxonomy" id="29529"/>
    <lineage>
        <taxon>Bacteria</taxon>
        <taxon>Pseudomonadati</taxon>
        <taxon>Bacteroidota</taxon>
        <taxon>Chitinophagia</taxon>
        <taxon>Chitinophagales</taxon>
        <taxon>Chitinophagaceae</taxon>
        <taxon>Chitinophaga</taxon>
    </lineage>
</organism>
<dbReference type="AlphaFoldDB" id="A0A1I0QR79"/>
<reference evidence="2" key="1">
    <citation type="submission" date="2016-10" db="EMBL/GenBank/DDBJ databases">
        <authorList>
            <person name="Varghese N."/>
            <person name="Submissions S."/>
        </authorList>
    </citation>
    <scope>NUCLEOTIDE SEQUENCE [LARGE SCALE GENOMIC DNA]</scope>
    <source>
        <strain evidence="2">DSM 3695</strain>
    </source>
</reference>
<dbReference type="STRING" id="29529.SAMN04488122_1682"/>
<protein>
    <submittedName>
        <fullName evidence="1">Uncharacterized protein</fullName>
    </submittedName>
</protein>
<proteinExistence type="predicted"/>
<sequence length="123" mass="14002">MKLFGVICIFLGLLLQNFSRSVIVMQFKANQSYIASVLCENKNKPEMHCNGRCHLKKELDRDAQQDKNTSSGKDKYEVMFIDALQSFQTAPPADQLIFISYYKAPSLDTLIPSIFHPPQWSVA</sequence>
<accession>A0A1I0QR79</accession>
<evidence type="ECO:0000313" key="1">
    <source>
        <dbReference type="EMBL" id="SEW30082.1"/>
    </source>
</evidence>